<name>A0A3L6PP38_PANMI</name>
<comment type="caution">
    <text evidence="1">The sequence shown here is derived from an EMBL/GenBank/DDBJ whole genome shotgun (WGS) entry which is preliminary data.</text>
</comment>
<proteinExistence type="predicted"/>
<evidence type="ECO:0000313" key="1">
    <source>
        <dbReference type="EMBL" id="RLM59089.1"/>
    </source>
</evidence>
<dbReference type="Proteomes" id="UP000275267">
    <property type="component" value="Unassembled WGS sequence"/>
</dbReference>
<keyword evidence="2" id="KW-1185">Reference proteome</keyword>
<evidence type="ECO:0000313" key="2">
    <source>
        <dbReference type="Proteomes" id="UP000275267"/>
    </source>
</evidence>
<protein>
    <submittedName>
        <fullName evidence="1">Uncharacterized protein</fullName>
    </submittedName>
</protein>
<reference evidence="2" key="1">
    <citation type="journal article" date="2019" name="Nat. Commun.">
        <title>The genome of broomcorn millet.</title>
        <authorList>
            <person name="Zou C."/>
            <person name="Miki D."/>
            <person name="Li D."/>
            <person name="Tang Q."/>
            <person name="Xiao L."/>
            <person name="Rajput S."/>
            <person name="Deng P."/>
            <person name="Jia W."/>
            <person name="Huang R."/>
            <person name="Zhang M."/>
            <person name="Sun Y."/>
            <person name="Hu J."/>
            <person name="Fu X."/>
            <person name="Schnable P.S."/>
            <person name="Li F."/>
            <person name="Zhang H."/>
            <person name="Feng B."/>
            <person name="Zhu X."/>
            <person name="Liu R."/>
            <person name="Schnable J.C."/>
            <person name="Zhu J.-K."/>
            <person name="Zhang H."/>
        </authorList>
    </citation>
    <scope>NUCLEOTIDE SEQUENCE [LARGE SCALE GENOMIC DNA]</scope>
</reference>
<organism evidence="1 2">
    <name type="scientific">Panicum miliaceum</name>
    <name type="common">Proso millet</name>
    <name type="synonym">Broomcorn millet</name>
    <dbReference type="NCBI Taxonomy" id="4540"/>
    <lineage>
        <taxon>Eukaryota</taxon>
        <taxon>Viridiplantae</taxon>
        <taxon>Streptophyta</taxon>
        <taxon>Embryophyta</taxon>
        <taxon>Tracheophyta</taxon>
        <taxon>Spermatophyta</taxon>
        <taxon>Magnoliopsida</taxon>
        <taxon>Liliopsida</taxon>
        <taxon>Poales</taxon>
        <taxon>Poaceae</taxon>
        <taxon>PACMAD clade</taxon>
        <taxon>Panicoideae</taxon>
        <taxon>Panicodae</taxon>
        <taxon>Paniceae</taxon>
        <taxon>Panicinae</taxon>
        <taxon>Panicum</taxon>
        <taxon>Panicum sect. Panicum</taxon>
    </lineage>
</organism>
<gene>
    <name evidence="1" type="ORF">C2845_PM18G01580</name>
</gene>
<dbReference type="AlphaFoldDB" id="A0A3L6PP38"/>
<accession>A0A3L6PP38</accession>
<sequence>MPSLHPAHQRRRAWRRRCGTKGEAVAIGDEIADAIDYVDAGTLDAFQFIGALPLLVELGVQGRAPVADAQQAVDKGAKRVDAAGPAGAAGEKRTADADRQWWRQLWASMHVRTASCASKRERMWWRTLSGRSLMRGLLGAV</sequence>
<dbReference type="EMBL" id="PQIB02000017">
    <property type="protein sequence ID" value="RLM59089.1"/>
    <property type="molecule type" value="Genomic_DNA"/>
</dbReference>
<dbReference type="OrthoDB" id="1736056at2759"/>